<sequence length="231" mass="24066">MGDQHGMHSNVPNLPPKPPYLLSIGSGLSLATPNIIHTGLTPSKNDPTSQKPVQTASFIVQATNATVGPPMGRASADDFSAGVPPLGDTSNPSNVTLRVAHTNSLMFSARRFARIHANLLYAPNPDPFEGAPTLATILSSNMVAPRLAPDLVAAGDSRTTVPAVPAHVDMLDAFATQVAHNLAATPIDLIIQLRVSSVPIPYIELSAPMLPSGALLARTVLKACTHSLPCV</sequence>
<dbReference type="AlphaFoldDB" id="A0ABD1RY74"/>
<evidence type="ECO:0000313" key="1">
    <source>
        <dbReference type="EMBL" id="KAL2493400.1"/>
    </source>
</evidence>
<comment type="caution">
    <text evidence="1">The sequence shown here is derived from an EMBL/GenBank/DDBJ whole genome shotgun (WGS) entry which is preliminary data.</text>
</comment>
<keyword evidence="2" id="KW-1185">Reference proteome</keyword>
<dbReference type="Proteomes" id="UP001604336">
    <property type="component" value="Unassembled WGS sequence"/>
</dbReference>
<protein>
    <submittedName>
        <fullName evidence="1">Uncharacterized protein</fullName>
    </submittedName>
</protein>
<organism evidence="1 2">
    <name type="scientific">Abeliophyllum distichum</name>
    <dbReference type="NCBI Taxonomy" id="126358"/>
    <lineage>
        <taxon>Eukaryota</taxon>
        <taxon>Viridiplantae</taxon>
        <taxon>Streptophyta</taxon>
        <taxon>Embryophyta</taxon>
        <taxon>Tracheophyta</taxon>
        <taxon>Spermatophyta</taxon>
        <taxon>Magnoliopsida</taxon>
        <taxon>eudicotyledons</taxon>
        <taxon>Gunneridae</taxon>
        <taxon>Pentapetalae</taxon>
        <taxon>asterids</taxon>
        <taxon>lamiids</taxon>
        <taxon>Lamiales</taxon>
        <taxon>Oleaceae</taxon>
        <taxon>Forsythieae</taxon>
        <taxon>Abeliophyllum</taxon>
    </lineage>
</organism>
<name>A0ABD1RY74_9LAMI</name>
<proteinExistence type="predicted"/>
<dbReference type="EMBL" id="JBFOLK010000008">
    <property type="protein sequence ID" value="KAL2493400.1"/>
    <property type="molecule type" value="Genomic_DNA"/>
</dbReference>
<evidence type="ECO:0000313" key="2">
    <source>
        <dbReference type="Proteomes" id="UP001604336"/>
    </source>
</evidence>
<gene>
    <name evidence="1" type="ORF">Adt_29028</name>
</gene>
<reference evidence="2" key="1">
    <citation type="submission" date="2024-07" db="EMBL/GenBank/DDBJ databases">
        <title>Two chromosome-level genome assemblies of Korean endemic species Abeliophyllum distichum and Forsythia ovata (Oleaceae).</title>
        <authorList>
            <person name="Jang H."/>
        </authorList>
    </citation>
    <scope>NUCLEOTIDE SEQUENCE [LARGE SCALE GENOMIC DNA]</scope>
</reference>
<accession>A0ABD1RY74</accession>